<sequence>MNSVRFTPVQVEAIIAVE</sequence>
<protein>
    <submittedName>
        <fullName evidence="1">Uncharacterized protein</fullName>
    </submittedName>
</protein>
<proteinExistence type="predicted"/>
<keyword evidence="2" id="KW-1185">Reference proteome</keyword>
<organism evidence="1 2">
    <name type="scientific">Haematococcus lacustris</name>
    <name type="common">Green alga</name>
    <name type="synonym">Haematococcus pluvialis</name>
    <dbReference type="NCBI Taxonomy" id="44745"/>
    <lineage>
        <taxon>Eukaryota</taxon>
        <taxon>Viridiplantae</taxon>
        <taxon>Chlorophyta</taxon>
        <taxon>core chlorophytes</taxon>
        <taxon>Chlorophyceae</taxon>
        <taxon>CS clade</taxon>
        <taxon>Chlamydomonadales</taxon>
        <taxon>Haematococcaceae</taxon>
        <taxon>Haematococcus</taxon>
    </lineage>
</organism>
<gene>
    <name evidence="1" type="ORF">HaLaN_11500</name>
</gene>
<accession>A0A699Z7V2</accession>
<comment type="caution">
    <text evidence="1">The sequence shown here is derived from an EMBL/GenBank/DDBJ whole genome shotgun (WGS) entry which is preliminary data.</text>
</comment>
<reference evidence="1 2" key="1">
    <citation type="submission" date="2020-02" db="EMBL/GenBank/DDBJ databases">
        <title>Draft genome sequence of Haematococcus lacustris strain NIES-144.</title>
        <authorList>
            <person name="Morimoto D."/>
            <person name="Nakagawa S."/>
            <person name="Yoshida T."/>
            <person name="Sawayama S."/>
        </authorList>
    </citation>
    <scope>NUCLEOTIDE SEQUENCE [LARGE SCALE GENOMIC DNA]</scope>
    <source>
        <strain evidence="1 2">NIES-144</strain>
    </source>
</reference>
<evidence type="ECO:0000313" key="1">
    <source>
        <dbReference type="EMBL" id="GFH15299.1"/>
    </source>
</evidence>
<name>A0A699Z7V2_HAELA</name>
<evidence type="ECO:0000313" key="2">
    <source>
        <dbReference type="Proteomes" id="UP000485058"/>
    </source>
</evidence>
<dbReference type="AlphaFoldDB" id="A0A699Z7V2"/>
<dbReference type="Proteomes" id="UP000485058">
    <property type="component" value="Unassembled WGS sequence"/>
</dbReference>
<dbReference type="EMBL" id="BLLF01000831">
    <property type="protein sequence ID" value="GFH15299.1"/>
    <property type="molecule type" value="Genomic_DNA"/>
</dbReference>